<comment type="subcellular location">
    <subcellularLocation>
        <location evidence="1">Cytoplasm</location>
    </subcellularLocation>
</comment>
<dbReference type="CDD" id="cd14309">
    <property type="entry name" value="UBA_scDdi1_like"/>
    <property type="match status" value="1"/>
</dbReference>
<dbReference type="GO" id="GO:0005737">
    <property type="term" value="C:cytoplasm"/>
    <property type="evidence" value="ECO:0007669"/>
    <property type="project" value="UniProtKB-SubCell"/>
</dbReference>
<feature type="domain" description="Ubiquitin-like" evidence="9">
    <location>
        <begin position="1"/>
        <end position="76"/>
    </location>
</feature>
<comment type="caution">
    <text evidence="10">The sequence shown here is derived from an EMBL/GenBank/DDBJ whole genome shotgun (WGS) entry which is preliminary data.</text>
</comment>
<dbReference type="InterPro" id="IPR000626">
    <property type="entry name" value="Ubiquitin-like_dom"/>
</dbReference>
<feature type="region of interest" description="Disordered" evidence="7">
    <location>
        <begin position="73"/>
        <end position="93"/>
    </location>
</feature>
<sequence>MRLTVVTEDEAVVNVDVSETDSVDTLMAILEAETGVGTSQQRLLHNGKELLAGCSFSSAGVKDGDLISLLQARPPGPLPGASQAAQGLAAPQRNADGSLADPQAFIGGLLANLGVLASIPPAMADVVRRGDVATLNTYFRHMKQQEDARREEDALHMADPFNAEAQAKIAERIQQAAVEESYQHALDHAPEIFTKVVMLYVNVEVNGQPIKAFVDSGAQSSIMSQDCARRCNLLHLLDKRFQGMAVGVGSGKIVGQIHQATIKVQAVHLPMSITVLESGSMEFLFGLDMLRRYQCCIDLKRGVLRLDVSPPVELLFLAEHELPPTAQPSAGAGAPYEGLAEGRAASSTPALSPSTAAAAAAAARASSAGQSGSSGQPQSAAATSAPVAGAGAGSGSGSAPVGPPPAAEAAAAGRGENAAKVERLVGLGFSRQQCEEMLAACGGDEEHAASLLFDDAGGF</sequence>
<dbReference type="SMART" id="SM00165">
    <property type="entry name" value="UBA"/>
    <property type="match status" value="1"/>
</dbReference>
<keyword evidence="5" id="KW-0064">Aspartyl protease</keyword>
<dbReference type="AlphaFoldDB" id="A0AAW1QUH1"/>
<dbReference type="GO" id="GO:0031593">
    <property type="term" value="F:polyubiquitin modification-dependent protein binding"/>
    <property type="evidence" value="ECO:0007669"/>
    <property type="project" value="UniProtKB-ARBA"/>
</dbReference>
<dbReference type="SUPFAM" id="SSF54236">
    <property type="entry name" value="Ubiquitin-like"/>
    <property type="match status" value="1"/>
</dbReference>
<evidence type="ECO:0000256" key="4">
    <source>
        <dbReference type="ARBA" id="ARBA00022670"/>
    </source>
</evidence>
<dbReference type="Gene3D" id="3.10.20.90">
    <property type="entry name" value="Phosphatidylinositol 3-kinase Catalytic Subunit, Chain A, domain 1"/>
    <property type="match status" value="1"/>
</dbReference>
<comment type="similarity">
    <text evidence="2">Belongs to the DDI1 family.</text>
</comment>
<name>A0AAW1QUH1_9CHLO</name>
<evidence type="ECO:0000259" key="9">
    <source>
        <dbReference type="PROSITE" id="PS50053"/>
    </source>
</evidence>
<dbReference type="Gene3D" id="2.40.70.10">
    <property type="entry name" value="Acid Proteases"/>
    <property type="match status" value="1"/>
</dbReference>
<dbReference type="Gene3D" id="1.10.8.10">
    <property type="entry name" value="DNA helicase RuvA subunit, C-terminal domain"/>
    <property type="match status" value="1"/>
</dbReference>
<dbReference type="PANTHER" id="PTHR12917">
    <property type="entry name" value="ASPARTYL PROTEASE DDI-RELATED"/>
    <property type="match status" value="1"/>
</dbReference>
<feature type="domain" description="UBA" evidence="8">
    <location>
        <begin position="413"/>
        <end position="455"/>
    </location>
</feature>
<evidence type="ECO:0000256" key="7">
    <source>
        <dbReference type="SAM" id="MobiDB-lite"/>
    </source>
</evidence>
<keyword evidence="3" id="KW-0963">Cytoplasm</keyword>
<dbReference type="SMART" id="SM00213">
    <property type="entry name" value="UBQ"/>
    <property type="match status" value="1"/>
</dbReference>
<evidence type="ECO:0000256" key="5">
    <source>
        <dbReference type="ARBA" id="ARBA00022750"/>
    </source>
</evidence>
<dbReference type="InterPro" id="IPR009060">
    <property type="entry name" value="UBA-like_sf"/>
</dbReference>
<dbReference type="InterPro" id="IPR029071">
    <property type="entry name" value="Ubiquitin-like_domsf"/>
</dbReference>
<feature type="compositionally biased region" description="Low complexity" evidence="7">
    <location>
        <begin position="368"/>
        <end position="389"/>
    </location>
</feature>
<keyword evidence="11" id="KW-1185">Reference proteome</keyword>
<dbReference type="InterPro" id="IPR019103">
    <property type="entry name" value="Peptidase_aspartic_DDI1-type"/>
</dbReference>
<dbReference type="Pfam" id="PF09668">
    <property type="entry name" value="Asp_protease"/>
    <property type="match status" value="1"/>
</dbReference>
<evidence type="ECO:0000256" key="3">
    <source>
        <dbReference type="ARBA" id="ARBA00022490"/>
    </source>
</evidence>
<feature type="region of interest" description="Disordered" evidence="7">
    <location>
        <begin position="368"/>
        <end position="414"/>
    </location>
</feature>
<evidence type="ECO:0000256" key="2">
    <source>
        <dbReference type="ARBA" id="ARBA00009136"/>
    </source>
</evidence>
<dbReference type="PANTHER" id="PTHR12917:SF1">
    <property type="entry name" value="AT13091P"/>
    <property type="match status" value="1"/>
</dbReference>
<evidence type="ECO:0000256" key="6">
    <source>
        <dbReference type="ARBA" id="ARBA00022801"/>
    </source>
</evidence>
<dbReference type="SUPFAM" id="SSF50630">
    <property type="entry name" value="Acid proteases"/>
    <property type="match status" value="1"/>
</dbReference>
<dbReference type="InterPro" id="IPR015940">
    <property type="entry name" value="UBA"/>
</dbReference>
<dbReference type="GO" id="GO:0006508">
    <property type="term" value="P:proteolysis"/>
    <property type="evidence" value="ECO:0007669"/>
    <property type="project" value="UniProtKB-KW"/>
</dbReference>
<protein>
    <recommendedName>
        <fullName evidence="12">DNA damage-inducible protein 1</fullName>
    </recommendedName>
</protein>
<evidence type="ECO:0000313" key="11">
    <source>
        <dbReference type="Proteomes" id="UP001445335"/>
    </source>
</evidence>
<dbReference type="EMBL" id="JALJOU010000077">
    <property type="protein sequence ID" value="KAK9825142.1"/>
    <property type="molecule type" value="Genomic_DNA"/>
</dbReference>
<dbReference type="PROSITE" id="PS50053">
    <property type="entry name" value="UBIQUITIN_2"/>
    <property type="match status" value="1"/>
</dbReference>
<dbReference type="PROSITE" id="PS50030">
    <property type="entry name" value="UBA"/>
    <property type="match status" value="1"/>
</dbReference>
<dbReference type="Pfam" id="PF00240">
    <property type="entry name" value="ubiquitin"/>
    <property type="match status" value="1"/>
</dbReference>
<gene>
    <name evidence="10" type="ORF">WJX81_003922</name>
</gene>
<dbReference type="GO" id="GO:0004190">
    <property type="term" value="F:aspartic-type endopeptidase activity"/>
    <property type="evidence" value="ECO:0007669"/>
    <property type="project" value="UniProtKB-KW"/>
</dbReference>
<accession>A0AAW1QUH1</accession>
<organism evidence="10 11">
    <name type="scientific">Elliptochloris bilobata</name>
    <dbReference type="NCBI Taxonomy" id="381761"/>
    <lineage>
        <taxon>Eukaryota</taxon>
        <taxon>Viridiplantae</taxon>
        <taxon>Chlorophyta</taxon>
        <taxon>core chlorophytes</taxon>
        <taxon>Trebouxiophyceae</taxon>
        <taxon>Trebouxiophyceae incertae sedis</taxon>
        <taxon>Elliptochloris clade</taxon>
        <taxon>Elliptochloris</taxon>
    </lineage>
</organism>
<proteinExistence type="inferred from homology"/>
<evidence type="ECO:0008006" key="12">
    <source>
        <dbReference type="Google" id="ProtNLM"/>
    </source>
</evidence>
<dbReference type="Pfam" id="PF00627">
    <property type="entry name" value="UBA"/>
    <property type="match status" value="1"/>
</dbReference>
<reference evidence="10 11" key="1">
    <citation type="journal article" date="2024" name="Nat. Commun.">
        <title>Phylogenomics reveals the evolutionary origins of lichenization in chlorophyte algae.</title>
        <authorList>
            <person name="Puginier C."/>
            <person name="Libourel C."/>
            <person name="Otte J."/>
            <person name="Skaloud P."/>
            <person name="Haon M."/>
            <person name="Grisel S."/>
            <person name="Petersen M."/>
            <person name="Berrin J.G."/>
            <person name="Delaux P.M."/>
            <person name="Dal Grande F."/>
            <person name="Keller J."/>
        </authorList>
    </citation>
    <scope>NUCLEOTIDE SEQUENCE [LARGE SCALE GENOMIC DNA]</scope>
    <source>
        <strain evidence="10 11">SAG 245.80</strain>
    </source>
</reference>
<dbReference type="CDD" id="cd01796">
    <property type="entry name" value="Ubl_Ddi1_like"/>
    <property type="match status" value="1"/>
</dbReference>
<keyword evidence="6" id="KW-0378">Hydrolase</keyword>
<keyword evidence="4" id="KW-0645">Protease</keyword>
<dbReference type="SUPFAM" id="SSF46934">
    <property type="entry name" value="UBA-like"/>
    <property type="match status" value="1"/>
</dbReference>
<feature type="region of interest" description="Disordered" evidence="7">
    <location>
        <begin position="326"/>
        <end position="351"/>
    </location>
</feature>
<dbReference type="CDD" id="cd05479">
    <property type="entry name" value="RP_DDI"/>
    <property type="match status" value="1"/>
</dbReference>
<dbReference type="InterPro" id="IPR021109">
    <property type="entry name" value="Peptidase_aspartic_dom_sf"/>
</dbReference>
<dbReference type="InterPro" id="IPR033882">
    <property type="entry name" value="DDI1_N"/>
</dbReference>
<evidence type="ECO:0000259" key="8">
    <source>
        <dbReference type="PROSITE" id="PS50030"/>
    </source>
</evidence>
<dbReference type="Proteomes" id="UP001445335">
    <property type="component" value="Unassembled WGS sequence"/>
</dbReference>
<evidence type="ECO:0000313" key="10">
    <source>
        <dbReference type="EMBL" id="KAK9825142.1"/>
    </source>
</evidence>
<evidence type="ECO:0000256" key="1">
    <source>
        <dbReference type="ARBA" id="ARBA00004496"/>
    </source>
</evidence>